<evidence type="ECO:0000256" key="1">
    <source>
        <dbReference type="SAM" id="Phobius"/>
    </source>
</evidence>
<reference evidence="2" key="1">
    <citation type="journal article" date="2021" name="Proc. Natl. Acad. Sci. U.S.A.">
        <title>A Catalog of Tens of Thousands of Viruses from Human Metagenomes Reveals Hidden Associations with Chronic Diseases.</title>
        <authorList>
            <person name="Tisza M.J."/>
            <person name="Buck C.B."/>
        </authorList>
    </citation>
    <scope>NUCLEOTIDE SEQUENCE</scope>
    <source>
        <strain evidence="2">CtoRD1</strain>
    </source>
</reference>
<evidence type="ECO:0000313" key="2">
    <source>
        <dbReference type="EMBL" id="DAE17491.1"/>
    </source>
</evidence>
<protein>
    <submittedName>
        <fullName evidence="2">Uncharacterized protein</fullName>
    </submittedName>
</protein>
<keyword evidence="1" id="KW-1133">Transmembrane helix</keyword>
<accession>A0A8S5QF39</accession>
<sequence>MKRIREWARMLFYENGELSYTRLISAIFVLAFLGVSFYLVLAHQYWQNYDTFASLTGGGGGATQLVNKFINSKYNSVQGGYDSRK</sequence>
<dbReference type="EMBL" id="BK015641">
    <property type="protein sequence ID" value="DAE17491.1"/>
    <property type="molecule type" value="Genomic_DNA"/>
</dbReference>
<feature type="transmembrane region" description="Helical" evidence="1">
    <location>
        <begin position="20"/>
        <end position="41"/>
    </location>
</feature>
<keyword evidence="1" id="KW-0472">Membrane</keyword>
<keyword evidence="1" id="KW-0812">Transmembrane</keyword>
<proteinExistence type="predicted"/>
<organism evidence="2">
    <name type="scientific">Siphoviridae sp. ctoRD1</name>
    <dbReference type="NCBI Taxonomy" id="2825669"/>
    <lineage>
        <taxon>Viruses</taxon>
        <taxon>Duplodnaviria</taxon>
        <taxon>Heunggongvirae</taxon>
        <taxon>Uroviricota</taxon>
        <taxon>Caudoviricetes</taxon>
    </lineage>
</organism>
<name>A0A8S5QF39_9CAUD</name>